<dbReference type="SMART" id="SM00034">
    <property type="entry name" value="CLECT"/>
    <property type="match status" value="1"/>
</dbReference>
<dbReference type="InterPro" id="IPR050111">
    <property type="entry name" value="C-type_lectin/snaclec_domain"/>
</dbReference>
<dbReference type="InterPro" id="IPR016186">
    <property type="entry name" value="C-type_lectin-like/link_sf"/>
</dbReference>
<accession>A0A8S4PUN6</accession>
<comment type="caution">
    <text evidence="3">The sequence shown here is derived from an EMBL/GenBank/DDBJ whole genome shotgun (WGS) entry which is preliminary data.</text>
</comment>
<dbReference type="EMBL" id="CAIIXF020000010">
    <property type="protein sequence ID" value="CAH1797742.1"/>
    <property type="molecule type" value="Genomic_DNA"/>
</dbReference>
<evidence type="ECO:0000313" key="3">
    <source>
        <dbReference type="EMBL" id="CAH1797742.1"/>
    </source>
</evidence>
<dbReference type="SUPFAM" id="SSF56436">
    <property type="entry name" value="C-type lectin-like"/>
    <property type="match status" value="1"/>
</dbReference>
<keyword evidence="1" id="KW-0732">Signal</keyword>
<dbReference type="Proteomes" id="UP000749559">
    <property type="component" value="Unassembled WGS sequence"/>
</dbReference>
<dbReference type="PANTHER" id="PTHR22803">
    <property type="entry name" value="MANNOSE, PHOSPHOLIPASE, LECTIN RECEPTOR RELATED"/>
    <property type="match status" value="1"/>
</dbReference>
<sequence>MSMTSTLVCFVVLLPSCCYGDLKYAYYARQVGHIYVHGGNGIGLISSLSIPSKMECLKKCTNEPQCFNVNFKHGESCEMYGLADAGSYRTAADETLESFSMLSGSAPMVVMTTPAPDCESFGYIDVGVAGSCYYMDTTLRNVNDGLTACQSHSPPMSIVSFENEDEYNKIQLHSSYSSASWWNIGLNDIDSEMQYVWFNTGAQPIWTNWEPGNPSANTASNCIVMKQSTGRWYIVDCATTSLLAFTICEYNY</sequence>
<dbReference type="Pfam" id="PF00059">
    <property type="entry name" value="Lectin_C"/>
    <property type="match status" value="1"/>
</dbReference>
<name>A0A8S4PUN6_OWEFU</name>
<evidence type="ECO:0000259" key="2">
    <source>
        <dbReference type="PROSITE" id="PS50041"/>
    </source>
</evidence>
<dbReference type="CDD" id="cd00037">
    <property type="entry name" value="CLECT"/>
    <property type="match status" value="1"/>
</dbReference>
<proteinExistence type="predicted"/>
<reference evidence="3" key="1">
    <citation type="submission" date="2022-03" db="EMBL/GenBank/DDBJ databases">
        <authorList>
            <person name="Martin C."/>
        </authorList>
    </citation>
    <scope>NUCLEOTIDE SEQUENCE</scope>
</reference>
<dbReference type="OrthoDB" id="6154520at2759"/>
<organism evidence="3 4">
    <name type="scientific">Owenia fusiformis</name>
    <name type="common">Polychaete worm</name>
    <dbReference type="NCBI Taxonomy" id="6347"/>
    <lineage>
        <taxon>Eukaryota</taxon>
        <taxon>Metazoa</taxon>
        <taxon>Spiralia</taxon>
        <taxon>Lophotrochozoa</taxon>
        <taxon>Annelida</taxon>
        <taxon>Polychaeta</taxon>
        <taxon>Sedentaria</taxon>
        <taxon>Canalipalpata</taxon>
        <taxon>Sabellida</taxon>
        <taxon>Oweniida</taxon>
        <taxon>Oweniidae</taxon>
        <taxon>Owenia</taxon>
    </lineage>
</organism>
<feature type="chain" id="PRO_5035815626" description="C-type lectin domain-containing protein" evidence="1">
    <location>
        <begin position="21"/>
        <end position="252"/>
    </location>
</feature>
<dbReference type="InterPro" id="IPR016187">
    <property type="entry name" value="CTDL_fold"/>
</dbReference>
<evidence type="ECO:0000313" key="4">
    <source>
        <dbReference type="Proteomes" id="UP000749559"/>
    </source>
</evidence>
<dbReference type="PROSITE" id="PS50041">
    <property type="entry name" value="C_TYPE_LECTIN_2"/>
    <property type="match status" value="1"/>
</dbReference>
<feature type="signal peptide" evidence="1">
    <location>
        <begin position="1"/>
        <end position="20"/>
    </location>
</feature>
<protein>
    <recommendedName>
        <fullName evidence="2">C-type lectin domain-containing protein</fullName>
    </recommendedName>
</protein>
<gene>
    <name evidence="3" type="ORF">OFUS_LOCUS21976</name>
</gene>
<feature type="domain" description="C-type lectin" evidence="2">
    <location>
        <begin position="128"/>
        <end position="237"/>
    </location>
</feature>
<dbReference type="InterPro" id="IPR001304">
    <property type="entry name" value="C-type_lectin-like"/>
</dbReference>
<evidence type="ECO:0000256" key="1">
    <source>
        <dbReference type="SAM" id="SignalP"/>
    </source>
</evidence>
<dbReference type="AlphaFoldDB" id="A0A8S4PUN6"/>
<keyword evidence="4" id="KW-1185">Reference proteome</keyword>
<dbReference type="Gene3D" id="3.10.100.10">
    <property type="entry name" value="Mannose-Binding Protein A, subunit A"/>
    <property type="match status" value="1"/>
</dbReference>